<dbReference type="EMBL" id="JACSPW010000004">
    <property type="protein sequence ID" value="MBD8032556.1"/>
    <property type="molecule type" value="Genomic_DNA"/>
</dbReference>
<keyword evidence="2" id="KW-0732">Signal</keyword>
<feature type="domain" description="SLH" evidence="3">
    <location>
        <begin position="93"/>
        <end position="152"/>
    </location>
</feature>
<gene>
    <name evidence="4" type="ORF">H9632_05710</name>
</gene>
<name>A0ABR8XKT6_9BACL</name>
<comment type="caution">
    <text evidence="4">The sequence shown here is derived from an EMBL/GenBank/DDBJ whole genome shotgun (WGS) entry which is preliminary data.</text>
</comment>
<keyword evidence="5" id="KW-1185">Reference proteome</keyword>
<dbReference type="RefSeq" id="WP_191703159.1">
    <property type="nucleotide sequence ID" value="NZ_JACSPW010000004.1"/>
</dbReference>
<evidence type="ECO:0000256" key="1">
    <source>
        <dbReference type="SAM" id="MobiDB-lite"/>
    </source>
</evidence>
<dbReference type="InterPro" id="IPR001119">
    <property type="entry name" value="SLH_dom"/>
</dbReference>
<accession>A0ABR8XKT6</accession>
<evidence type="ECO:0000259" key="3">
    <source>
        <dbReference type="PROSITE" id="PS51272"/>
    </source>
</evidence>
<feature type="domain" description="SLH" evidence="3">
    <location>
        <begin position="28"/>
        <end position="91"/>
    </location>
</feature>
<evidence type="ECO:0000256" key="2">
    <source>
        <dbReference type="SAM" id="SignalP"/>
    </source>
</evidence>
<dbReference type="InterPro" id="IPR051465">
    <property type="entry name" value="Cell_Envelope_Struct_Comp"/>
</dbReference>
<feature type="compositionally biased region" description="Acidic residues" evidence="1">
    <location>
        <begin position="1025"/>
        <end position="1038"/>
    </location>
</feature>
<dbReference type="Gene3D" id="2.60.40.1120">
    <property type="entry name" value="Carboxypeptidase-like, regulatory domain"/>
    <property type="match status" value="1"/>
</dbReference>
<protein>
    <submittedName>
        <fullName evidence="4">S-layer homology domain-containing protein</fullName>
    </submittedName>
</protein>
<feature type="chain" id="PRO_5045675783" evidence="2">
    <location>
        <begin position="22"/>
        <end position="1145"/>
    </location>
</feature>
<organism evidence="4 5">
    <name type="scientific">Solibacillus merdavium</name>
    <dbReference type="NCBI Taxonomy" id="2762218"/>
    <lineage>
        <taxon>Bacteria</taxon>
        <taxon>Bacillati</taxon>
        <taxon>Bacillota</taxon>
        <taxon>Bacilli</taxon>
        <taxon>Bacillales</taxon>
        <taxon>Caryophanaceae</taxon>
        <taxon>Solibacillus</taxon>
    </lineage>
</organism>
<dbReference type="PROSITE" id="PS51272">
    <property type="entry name" value="SLH"/>
    <property type="match status" value="2"/>
</dbReference>
<evidence type="ECO:0000313" key="5">
    <source>
        <dbReference type="Proteomes" id="UP000600565"/>
    </source>
</evidence>
<feature type="region of interest" description="Disordered" evidence="1">
    <location>
        <begin position="1013"/>
        <end position="1047"/>
    </location>
</feature>
<feature type="signal peptide" evidence="2">
    <location>
        <begin position="1"/>
        <end position="21"/>
    </location>
</feature>
<dbReference type="Pfam" id="PF00395">
    <property type="entry name" value="SLH"/>
    <property type="match status" value="3"/>
</dbReference>
<dbReference type="PANTHER" id="PTHR43308:SF5">
    <property type="entry name" value="S-LAYER PROTEIN _ PEPTIDOGLYCAN ENDO-BETA-N-ACETYLGLUCOSAMINIDASE"/>
    <property type="match status" value="1"/>
</dbReference>
<dbReference type="SUPFAM" id="SSF49464">
    <property type="entry name" value="Carboxypeptidase regulatory domain-like"/>
    <property type="match status" value="1"/>
</dbReference>
<dbReference type="PANTHER" id="PTHR43308">
    <property type="entry name" value="OUTER MEMBRANE PROTEIN ALPHA-RELATED"/>
    <property type="match status" value="1"/>
</dbReference>
<proteinExistence type="predicted"/>
<dbReference type="Proteomes" id="UP000600565">
    <property type="component" value="Unassembled WGS sequence"/>
</dbReference>
<reference evidence="4 5" key="1">
    <citation type="submission" date="2020-08" db="EMBL/GenBank/DDBJ databases">
        <title>A Genomic Blueprint of the Chicken Gut Microbiome.</title>
        <authorList>
            <person name="Gilroy R."/>
            <person name="Ravi A."/>
            <person name="Getino M."/>
            <person name="Pursley I."/>
            <person name="Horton D.L."/>
            <person name="Alikhan N.-F."/>
            <person name="Baker D."/>
            <person name="Gharbi K."/>
            <person name="Hall N."/>
            <person name="Watson M."/>
            <person name="Adriaenssens E.M."/>
            <person name="Foster-Nyarko E."/>
            <person name="Jarju S."/>
            <person name="Secka A."/>
            <person name="Antonio M."/>
            <person name="Oren A."/>
            <person name="Chaudhuri R."/>
            <person name="La Ragione R.M."/>
            <person name="Hildebrand F."/>
            <person name="Pallen M.J."/>
        </authorList>
    </citation>
    <scope>NUCLEOTIDE SEQUENCE [LARGE SCALE GENOMIC DNA]</scope>
    <source>
        <strain evidence="4 5">Sa1YVA6</strain>
    </source>
</reference>
<sequence length="1145" mass="121562">MTKKKYLNAALAAALVGSAIAVVAPATAEASFKDLKTTDYFYNDILNLQQRGIIQGFSDGTFRPNAQVTRGQAAKILAGALGLDTVNVTNPGFKDIPENHQYFGAIAALANAGIISGYEDQTFRQGEPILRNHMAKMIANGFKLVTLEGDIPFTDVRKDYAQYIAALYENEVTTGKTATTFDGASNVTRGQLATFVVRAENVQANEEATFTINEVTGTTIKTSTGELKAASATQAIFTDSNAAALKGAQITAVVKNNEIVEVKTLSIAAASSEEAPAVLDLGQAIISGNVILNSASVKISNATIQGKLVIDPIKASPVASLGALVANSTKSSTITLDQVTTPTIEVNRNDTTVAGTATVDTLTVVKAGTASINIEGTIKTVNVLEKDSNITLGTNTKVGKFILPVGASAVDVIKNYESIKSNIAQIVTADGVKVEAPTTSGSNSEYIPTSNGNRVEQISGSTISAAGTYGPTTGKQVITGDLFINTANVNLQNVTINGNLILGEGIGEGDVHLNGVNVTGQTIVKGGGKNSIYFTDSVLAIVIVNKNTGAVRIVAQGSTQVYEVQLETPTLVVEQNLAEGSSGFEDITVSEAMQTAGEGFQVELTGVFETINSRATNVRINLSEQTDIRTLVLNAAAEVLGKGVIQQAHINAEGSTLSQRPQNLVLDINRGYSSVNIAGETVTESYSDPNATATLTSALASQNAISLQLTNFIAGLTMSDFEVKAYIDGNEVVLQGLEYDANKQRITYTPLHVAENAGKTVQVKVTSKNAKVTGVDLASSYEVKTGFAGRITDIQYVGIPNLSIKFRAGSGTTQGEVVATATTDAYGYYSVTLPAGVYTGEFSAPGYVTSYMIGNASTDVFLTDQHETAIRAAASQEIKIMLSWDKDPSDLDSHLEGPTVDGEQFHIYFGEKRTTSNGIVYADLDWDDVDSYGPETTTIRQLLDGEYRFYVHHFYGSNTLRTSGAKVQVFLGNATAPAHIFEIPEGEGTEIYWNVFDLVVTNNGENVEVRPVNTLSEPREPQVEYPEEDTDNPGEETETPVNTTNDTAGVITTTADTVNIAFTNTEITQLTTIDSIEIIAGTTADTITITSADGIAVTTTEDGKINISFNKIRFASLVETDITKVTIRFRDENGEIKELEVSINQ</sequence>
<dbReference type="InterPro" id="IPR008969">
    <property type="entry name" value="CarboxyPept-like_regulatory"/>
</dbReference>
<evidence type="ECO:0000313" key="4">
    <source>
        <dbReference type="EMBL" id="MBD8032556.1"/>
    </source>
</evidence>